<dbReference type="GO" id="GO:0044877">
    <property type="term" value="F:protein-containing complex binding"/>
    <property type="evidence" value="ECO:0007669"/>
    <property type="project" value="TreeGrafter"/>
</dbReference>
<keyword evidence="2" id="KW-0813">Transport</keyword>
<protein>
    <recommendedName>
        <fullName evidence="10">Cyclic nucleotide-binding domain-containing protein</fullName>
    </recommendedName>
</protein>
<feature type="compositionally biased region" description="Basic and acidic residues" evidence="8">
    <location>
        <begin position="1837"/>
        <end position="1849"/>
    </location>
</feature>
<dbReference type="SMART" id="SM00100">
    <property type="entry name" value="cNMP"/>
    <property type="match status" value="2"/>
</dbReference>
<feature type="transmembrane region" description="Helical" evidence="9">
    <location>
        <begin position="366"/>
        <end position="386"/>
    </location>
</feature>
<feature type="transmembrane region" description="Helical" evidence="9">
    <location>
        <begin position="950"/>
        <end position="978"/>
    </location>
</feature>
<dbReference type="PROSITE" id="PS50042">
    <property type="entry name" value="CNMP_BINDING_3"/>
    <property type="match status" value="2"/>
</dbReference>
<keyword evidence="4 9" id="KW-1133">Transmembrane helix</keyword>
<dbReference type="GO" id="GO:0005221">
    <property type="term" value="F:intracellularly cyclic nucleotide-activated monoatomic cation channel activity"/>
    <property type="evidence" value="ECO:0007669"/>
    <property type="project" value="InterPro"/>
</dbReference>
<keyword evidence="3 9" id="KW-0812">Transmembrane</keyword>
<keyword evidence="5" id="KW-0406">Ion transport</keyword>
<feature type="transmembrane region" description="Helical" evidence="9">
    <location>
        <begin position="292"/>
        <end position="315"/>
    </location>
</feature>
<dbReference type="SUPFAM" id="SSF51206">
    <property type="entry name" value="cAMP-binding domain-like"/>
    <property type="match status" value="2"/>
</dbReference>
<evidence type="ECO:0000256" key="7">
    <source>
        <dbReference type="ARBA" id="ARBA00023286"/>
    </source>
</evidence>
<feature type="compositionally biased region" description="Low complexity" evidence="8">
    <location>
        <begin position="1555"/>
        <end position="1569"/>
    </location>
</feature>
<feature type="transmembrane region" description="Helical" evidence="9">
    <location>
        <begin position="815"/>
        <end position="837"/>
    </location>
</feature>
<dbReference type="PANTHER" id="PTHR45638">
    <property type="entry name" value="CYCLIC NUCLEOTIDE-GATED CATION CHANNEL SUBUNIT A"/>
    <property type="match status" value="1"/>
</dbReference>
<keyword evidence="6 9" id="KW-0472">Membrane</keyword>
<keyword evidence="7" id="KW-1071">Ligand-gated ion channel</keyword>
<feature type="transmembrane region" description="Helical" evidence="9">
    <location>
        <begin position="159"/>
        <end position="177"/>
    </location>
</feature>
<feature type="region of interest" description="Disordered" evidence="8">
    <location>
        <begin position="1189"/>
        <end position="1264"/>
    </location>
</feature>
<feature type="compositionally biased region" description="Polar residues" evidence="8">
    <location>
        <begin position="1655"/>
        <end position="1666"/>
    </location>
</feature>
<dbReference type="CDD" id="cd00038">
    <property type="entry name" value="CAP_ED"/>
    <property type="match status" value="2"/>
</dbReference>
<feature type="region of interest" description="Disordered" evidence="8">
    <location>
        <begin position="1831"/>
        <end position="1865"/>
    </location>
</feature>
<feature type="compositionally biased region" description="Low complexity" evidence="8">
    <location>
        <begin position="1205"/>
        <end position="1220"/>
    </location>
</feature>
<evidence type="ECO:0000256" key="6">
    <source>
        <dbReference type="ARBA" id="ARBA00023136"/>
    </source>
</evidence>
<dbReference type="InterPro" id="IPR014710">
    <property type="entry name" value="RmlC-like_jellyroll"/>
</dbReference>
<dbReference type="SUPFAM" id="SSF81324">
    <property type="entry name" value="Voltage-gated potassium channels"/>
    <property type="match status" value="2"/>
</dbReference>
<dbReference type="InterPro" id="IPR050866">
    <property type="entry name" value="CNG_cation_channel"/>
</dbReference>
<comment type="subcellular location">
    <subcellularLocation>
        <location evidence="1">Membrane</location>
        <topology evidence="1">Multi-pass membrane protein</topology>
    </subcellularLocation>
</comment>
<feature type="compositionally biased region" description="Basic and acidic residues" evidence="8">
    <location>
        <begin position="1513"/>
        <end position="1532"/>
    </location>
</feature>
<dbReference type="Gene3D" id="2.60.120.10">
    <property type="entry name" value="Jelly Rolls"/>
    <property type="match status" value="2"/>
</dbReference>
<feature type="compositionally biased region" description="Low complexity" evidence="8">
    <location>
        <begin position="1533"/>
        <end position="1546"/>
    </location>
</feature>
<feature type="region of interest" description="Disordered" evidence="8">
    <location>
        <begin position="81"/>
        <end position="125"/>
    </location>
</feature>
<accession>A0A7S1CP39</accession>
<dbReference type="EMBL" id="HBFS01023852">
    <property type="protein sequence ID" value="CAD8922695.1"/>
    <property type="molecule type" value="Transcribed_RNA"/>
</dbReference>
<evidence type="ECO:0000256" key="5">
    <source>
        <dbReference type="ARBA" id="ARBA00023065"/>
    </source>
</evidence>
<evidence type="ECO:0000256" key="2">
    <source>
        <dbReference type="ARBA" id="ARBA00022448"/>
    </source>
</evidence>
<dbReference type="PANTHER" id="PTHR45638:SF11">
    <property type="entry name" value="CYCLIC NUCLEOTIDE-GATED CATION CHANNEL SUBUNIT A"/>
    <property type="match status" value="1"/>
</dbReference>
<sequence>MASAPKPAGASKRPPGWKLVKGAIAFLGGGDAKRSEEPALKMETLKTPNGNAWGALRTAVRQDKGMYRVDSDDVLKVARRAQEEKARRGSSGSMLMSKNSGGSMMSSRASFTSDARNRGLTRRPSAMKSKVDDLQSLVQVATKIGIDPESPFVPVWKSMVTLAIFVQLLIVPFRWAFVRSTRVDSAWDITLFVADAAFLADIVVKTRLGFIHNGNKIINRDIIWRHYLLSWEFPIDVIAAFPWEIVSIATDGALAYARIPKLLRFVYIPTRMQELEGAAGLSTTVVRFAKTFVYVMLVAHMAGCLWFLLGVHHGLGATAFGPPAYLGDESMATQYLLSLYWGHGALMGLVEISAPTTSLEDVFAEMLMFIGVFVVAYLIAAVNSLLSEGDVNKLKFRATLNKVNHFMSYHKLPRELHERIINYQRFMFAEYGGFDESAILSVLPSILKADVATFLARGIVTHVAVLRGVEAGFMASLVTMLRPWLVSHGEYVVTRQSVATEIYFINWGEIEEEVEVESEIHKGTEILVVRVLGQADSLGTFEMLNGEPFHYSYRAKAFTHLYALTKAVLERLFEHYPDTLRAMHINTRRMKRSVVRSEGRAIRRVSMDLGVEFRRSERKEDGKQKLSTEHGKKKRRRRASVVTASKLGKAEWNRAAGAVRTNAINSKGRAALSQTAAEQLSRRTTWRMLFWCVCWGRMALRMSDAKRNCCRPKRVQHFSKGSSLAEERDRWSAAVIHPDSTFRWRWLWVVMIAFLWNMVVVPLRVGFDRYHESTVVLLVDYLADIIFVLDMWFSTRVAVHHRGMLLVDHAVLRQRYIFSRAFVVDAIASLPLDLLMLHTGVNALWRLNKLLRIVHLDGWFEEANKRSYRYGFLRLVKMCFVLLAVMHVIACSYWCFTFTDGYAEDGTVHFLPPASMASASVPEQYARAVYYTLKPRGFGRDLDPSSNATALFSLLAMMTGVYVYAFLIGNIGALLSSLDVNAAEFRRRKNLVERFMESRSMPRPLQARIHAFFDVWWASHEGVEPSDIVQDLPPALQTQVMYALCAENVTRVPFFADCNLEFVTELCKRLTMEVIPPGELIVRRDDIGDSMYFVSTGAVDIMQEGTAQDIGTYKTVGPGSFFGEGAFFHGRRSATVRARTACELFVLTHDALEAVIAPYPSLVVRLELLANRRRAKLNRQRDNVRNFAKAIKGLRRKSATRSPVSRSGTAGRRGSRSAIGKPSKVTATIHVGDELDADEGGGDRKESPSAKAEEEVSPPATGGASVFGLMMAKMKLGAAVRRRRARKAQTRQTVGSTIATIQAMMAVRRAVKRRRERKRIADEEARALNEEAEELTAPTINSAAALFGVTRAAARFKRPKQQRKRYMPTEEEMEAVLAANRNDDDDEMAKVDELLESPFAFGAKDLLELVKTDRRAAKAAPYTDDADESVRVIDTDEPGLDVTDMAATALARRRRGQALPSAASPLAAAGGAGGPSVADKLGAQALARRHDVSPKKVARSPTTLKEQLEELVATEKREDDERSVRDSIESAKAEAAAAAATDAAAAGGTKREPRASSGSLRSAPSPSAGLGRLAAHHLVTRGSGDDAGAAAALLVKPVDDARSDGGASESKAGGMGYAHFDGTEGASATGATSDAGGSVDLMHVAGAGAAEGSLTPHSGTRGSVTGSAFGGAESLPAAPAEPARRVMTPAEEAAATRRMQEQSSFMLGSVDLRKEFASHIDLLELAELDGASGGGGPVRLKPLSRQEVAAASIRVGSHQSLLAEPWRAGGGRDGGDDAYVASNTNLLDAELHRMHEEVMNRGLPSDPARRAMVEDAEETVILARMMGLDDNGALRLDGSDRPKRTHSLDDLAAFLEEDDDDTGSV</sequence>
<feature type="region of interest" description="Disordered" evidence="8">
    <location>
        <begin position="616"/>
        <end position="640"/>
    </location>
</feature>
<feature type="compositionally biased region" description="Basic and acidic residues" evidence="8">
    <location>
        <begin position="1241"/>
        <end position="1254"/>
    </location>
</feature>
<dbReference type="Gene3D" id="1.10.287.70">
    <property type="match status" value="2"/>
</dbReference>
<dbReference type="InterPro" id="IPR005821">
    <property type="entry name" value="Ion_trans_dom"/>
</dbReference>
<evidence type="ECO:0000256" key="1">
    <source>
        <dbReference type="ARBA" id="ARBA00004141"/>
    </source>
</evidence>
<evidence type="ECO:0000256" key="8">
    <source>
        <dbReference type="SAM" id="MobiDB-lite"/>
    </source>
</evidence>
<dbReference type="GO" id="GO:0016020">
    <property type="term" value="C:membrane"/>
    <property type="evidence" value="ECO:0007669"/>
    <property type="project" value="UniProtKB-SubCell"/>
</dbReference>
<feature type="domain" description="Cyclic nucleotide-binding" evidence="10">
    <location>
        <begin position="465"/>
        <end position="590"/>
    </location>
</feature>
<evidence type="ECO:0000256" key="4">
    <source>
        <dbReference type="ARBA" id="ARBA00022989"/>
    </source>
</evidence>
<evidence type="ECO:0000256" key="3">
    <source>
        <dbReference type="ARBA" id="ARBA00022692"/>
    </source>
</evidence>
<gene>
    <name evidence="11" type="ORF">BSP0115_LOCUS15958</name>
</gene>
<dbReference type="Pfam" id="PF00520">
    <property type="entry name" value="Ion_trans"/>
    <property type="match status" value="2"/>
</dbReference>
<feature type="region of interest" description="Disordered" evidence="8">
    <location>
        <begin position="1650"/>
        <end position="1685"/>
    </location>
</feature>
<dbReference type="Pfam" id="PF00027">
    <property type="entry name" value="cNMP_binding"/>
    <property type="match status" value="2"/>
</dbReference>
<feature type="region of interest" description="Disordered" evidence="8">
    <location>
        <begin position="1487"/>
        <end position="1569"/>
    </location>
</feature>
<dbReference type="InterPro" id="IPR000595">
    <property type="entry name" value="cNMP-bd_dom"/>
</dbReference>
<evidence type="ECO:0000313" key="11">
    <source>
        <dbReference type="EMBL" id="CAD8922695.1"/>
    </source>
</evidence>
<feature type="compositionally biased region" description="Low complexity" evidence="8">
    <location>
        <begin position="89"/>
        <end position="107"/>
    </location>
</feature>
<reference evidence="11" key="1">
    <citation type="submission" date="2021-01" db="EMBL/GenBank/DDBJ databases">
        <authorList>
            <person name="Corre E."/>
            <person name="Pelletier E."/>
            <person name="Niang G."/>
            <person name="Scheremetjew M."/>
            <person name="Finn R."/>
            <person name="Kale V."/>
            <person name="Holt S."/>
            <person name="Cochrane G."/>
            <person name="Meng A."/>
            <person name="Brown T."/>
            <person name="Cohen L."/>
        </authorList>
    </citation>
    <scope>NUCLEOTIDE SEQUENCE</scope>
    <source>
        <strain evidence="11">Ms1</strain>
    </source>
</reference>
<feature type="transmembrane region" description="Helical" evidence="9">
    <location>
        <begin position="875"/>
        <end position="896"/>
    </location>
</feature>
<name>A0A7S1CP39_9STRA</name>
<evidence type="ECO:0000259" key="10">
    <source>
        <dbReference type="PROSITE" id="PS50042"/>
    </source>
</evidence>
<organism evidence="11">
    <name type="scientific">Bicosoecida sp. CB-2014</name>
    <dbReference type="NCBI Taxonomy" id="1486930"/>
    <lineage>
        <taxon>Eukaryota</taxon>
        <taxon>Sar</taxon>
        <taxon>Stramenopiles</taxon>
        <taxon>Bigyra</taxon>
        <taxon>Opalozoa</taxon>
        <taxon>Bicosoecida</taxon>
    </lineage>
</organism>
<feature type="transmembrane region" description="Helical" evidence="9">
    <location>
        <begin position="775"/>
        <end position="795"/>
    </location>
</feature>
<proteinExistence type="predicted"/>
<dbReference type="Gene3D" id="1.10.287.630">
    <property type="entry name" value="Helix hairpin bin"/>
    <property type="match status" value="2"/>
</dbReference>
<evidence type="ECO:0000256" key="9">
    <source>
        <dbReference type="SAM" id="Phobius"/>
    </source>
</evidence>
<feature type="domain" description="Cyclic nucleotide-binding" evidence="10">
    <location>
        <begin position="1054"/>
        <end position="1158"/>
    </location>
</feature>
<feature type="transmembrane region" description="Helical" evidence="9">
    <location>
        <begin position="746"/>
        <end position="763"/>
    </location>
</feature>
<keyword evidence="7" id="KW-0407">Ion channel</keyword>
<feature type="compositionally biased region" description="Basic and acidic residues" evidence="8">
    <location>
        <begin position="616"/>
        <end position="630"/>
    </location>
</feature>
<feature type="compositionally biased region" description="Acidic residues" evidence="8">
    <location>
        <begin position="1855"/>
        <end position="1865"/>
    </location>
</feature>
<dbReference type="InterPro" id="IPR018490">
    <property type="entry name" value="cNMP-bd_dom_sf"/>
</dbReference>